<keyword evidence="6" id="KW-0862">Zinc</keyword>
<keyword evidence="3" id="KW-0121">Carboxypeptidase</keyword>
<dbReference type="InterPro" id="IPR008969">
    <property type="entry name" value="CarboxyPept-like_regulatory"/>
</dbReference>
<dbReference type="SMART" id="SM00631">
    <property type="entry name" value="Zn_pept"/>
    <property type="match status" value="1"/>
</dbReference>
<dbReference type="SUPFAM" id="SSF53187">
    <property type="entry name" value="Zn-dependent exopeptidases"/>
    <property type="match status" value="1"/>
</dbReference>
<dbReference type="InterPro" id="IPR050753">
    <property type="entry name" value="Peptidase_M14_domain"/>
</dbReference>
<reference evidence="12" key="2">
    <citation type="submission" date="2025-09" db="UniProtKB">
        <authorList>
            <consortium name="Ensembl"/>
        </authorList>
    </citation>
    <scope>IDENTIFICATION</scope>
</reference>
<dbReference type="Gene3D" id="2.60.40.1120">
    <property type="entry name" value="Carboxypeptidase-like, regulatory domain"/>
    <property type="match status" value="1"/>
</dbReference>
<dbReference type="CDD" id="cd11308">
    <property type="entry name" value="Peptidase_M14NE-CP-C_like"/>
    <property type="match status" value="1"/>
</dbReference>
<feature type="region of interest" description="Disordered" evidence="10">
    <location>
        <begin position="399"/>
        <end position="421"/>
    </location>
</feature>
<dbReference type="GO" id="GO:0005615">
    <property type="term" value="C:extracellular space"/>
    <property type="evidence" value="ECO:0007669"/>
    <property type="project" value="TreeGrafter"/>
</dbReference>
<dbReference type="InterPro" id="IPR057247">
    <property type="entry name" value="CARBOXYPEPT_ZN_2"/>
</dbReference>
<dbReference type="Ensembl" id="ENSEBUT00000024446.1">
    <property type="protein sequence ID" value="ENSEBUP00000023870.1"/>
    <property type="gene ID" value="ENSEBUG00000014703.1"/>
</dbReference>
<evidence type="ECO:0000313" key="12">
    <source>
        <dbReference type="Ensembl" id="ENSEBUP00000023870.1"/>
    </source>
</evidence>
<comment type="cofactor">
    <cofactor evidence="1">
        <name>Zn(2+)</name>
        <dbReference type="ChEBI" id="CHEBI:29105"/>
    </cofactor>
</comment>
<organism evidence="12 13">
    <name type="scientific">Eptatretus burgeri</name>
    <name type="common">Inshore hagfish</name>
    <dbReference type="NCBI Taxonomy" id="7764"/>
    <lineage>
        <taxon>Eukaryota</taxon>
        <taxon>Metazoa</taxon>
        <taxon>Chordata</taxon>
        <taxon>Craniata</taxon>
        <taxon>Vertebrata</taxon>
        <taxon>Cyclostomata</taxon>
        <taxon>Myxini</taxon>
        <taxon>Myxiniformes</taxon>
        <taxon>Myxinidae</taxon>
        <taxon>Eptatretinae</taxon>
        <taxon>Eptatretus</taxon>
    </lineage>
</organism>
<evidence type="ECO:0000256" key="2">
    <source>
        <dbReference type="ARBA" id="ARBA00005988"/>
    </source>
</evidence>
<evidence type="ECO:0000256" key="9">
    <source>
        <dbReference type="PROSITE-ProRule" id="PRU01379"/>
    </source>
</evidence>
<keyword evidence="4" id="KW-0479">Metal-binding</keyword>
<dbReference type="InterPro" id="IPR057246">
    <property type="entry name" value="CARBOXYPEPT_ZN_1"/>
</dbReference>
<dbReference type="PRINTS" id="PR00765">
    <property type="entry name" value="CRBOXYPTASEA"/>
</dbReference>
<keyword evidence="7" id="KW-0482">Metalloprotease</keyword>
<sequence>GQTATRLLIGRIRSGRVAFLIRILLGKAEFCTRGSALEPEVRLVANIHGNEVLGRELLVTLAQHLCAMHRRGDSRVSSLLERTRVHIVPSLNPDGYQFATESMERELFSGRMNMQNMDLNRNFPDLTNIVLRMKAPKRHWGPVPIPDEYWSDEVAPETRAVMRWSSSIPFVISANLHGGDLLIRYPYDLSLTGEEESSPSPDEEVFLHLASTYADAHKIIANNGTESCPLGMSAAGGVGSGAQVYNLHGGMQDFSYLHHGCFEITVELGCKKFPNASELEQEWENNREALFSFLESVHQGIKGVVRNENGRGIRGIHIAVKGNPRDVVTTRSGEYWRLLQPGTYLVQASGPGYLPSLKRVYIPEGMRHAGQVNFKLQPDPRPRRITLQRWKQRRWMAKHASGRRHGGDQLNTRHGYPSDCSGGKEKEIRSWLIKVEVVVRLLK</sequence>
<evidence type="ECO:0000256" key="6">
    <source>
        <dbReference type="ARBA" id="ARBA00022833"/>
    </source>
</evidence>
<dbReference type="Proteomes" id="UP000694388">
    <property type="component" value="Unplaced"/>
</dbReference>
<dbReference type="PROSITE" id="PS00133">
    <property type="entry name" value="CARBOXYPEPT_ZN_2"/>
    <property type="match status" value="1"/>
</dbReference>
<dbReference type="Gene3D" id="3.40.630.10">
    <property type="entry name" value="Zn peptidases"/>
    <property type="match status" value="1"/>
</dbReference>
<dbReference type="PROSITE" id="PS52035">
    <property type="entry name" value="PEPTIDASE_M14"/>
    <property type="match status" value="1"/>
</dbReference>
<reference evidence="12" key="1">
    <citation type="submission" date="2025-08" db="UniProtKB">
        <authorList>
            <consortium name="Ensembl"/>
        </authorList>
    </citation>
    <scope>IDENTIFICATION</scope>
</reference>
<protein>
    <submittedName>
        <fullName evidence="12">Carboxypeptidase Z</fullName>
    </submittedName>
</protein>
<dbReference type="GO" id="GO:0016485">
    <property type="term" value="P:protein processing"/>
    <property type="evidence" value="ECO:0007669"/>
    <property type="project" value="TreeGrafter"/>
</dbReference>
<keyword evidence="8" id="KW-0325">Glycoprotein</keyword>
<evidence type="ECO:0000256" key="10">
    <source>
        <dbReference type="SAM" id="MobiDB-lite"/>
    </source>
</evidence>
<dbReference type="PROSITE" id="PS00132">
    <property type="entry name" value="CARBOXYPEPT_ZN_1"/>
    <property type="match status" value="1"/>
</dbReference>
<proteinExistence type="inferred from homology"/>
<evidence type="ECO:0000313" key="13">
    <source>
        <dbReference type="Proteomes" id="UP000694388"/>
    </source>
</evidence>
<evidence type="ECO:0000256" key="3">
    <source>
        <dbReference type="ARBA" id="ARBA00022645"/>
    </source>
</evidence>
<keyword evidence="7" id="KW-0645">Protease</keyword>
<dbReference type="InterPro" id="IPR000834">
    <property type="entry name" value="Peptidase_M14"/>
</dbReference>
<dbReference type="GO" id="GO:0008270">
    <property type="term" value="F:zinc ion binding"/>
    <property type="evidence" value="ECO:0007669"/>
    <property type="project" value="InterPro"/>
</dbReference>
<dbReference type="GeneTree" id="ENSGT00940000156391"/>
<evidence type="ECO:0000259" key="11">
    <source>
        <dbReference type="PROSITE" id="PS52035"/>
    </source>
</evidence>
<evidence type="ECO:0000256" key="1">
    <source>
        <dbReference type="ARBA" id="ARBA00001947"/>
    </source>
</evidence>
<evidence type="ECO:0000256" key="5">
    <source>
        <dbReference type="ARBA" id="ARBA00022801"/>
    </source>
</evidence>
<dbReference type="PANTHER" id="PTHR11532">
    <property type="entry name" value="PROTEASE M14 CARBOXYPEPTIDASE"/>
    <property type="match status" value="1"/>
</dbReference>
<dbReference type="Pfam" id="PF00246">
    <property type="entry name" value="Peptidase_M14"/>
    <property type="match status" value="1"/>
</dbReference>
<keyword evidence="13" id="KW-1185">Reference proteome</keyword>
<dbReference type="OMA" id="WMAKHAS"/>
<accession>A0A8C4R1J0</accession>
<dbReference type="SUPFAM" id="SSF49464">
    <property type="entry name" value="Carboxypeptidase regulatory domain-like"/>
    <property type="match status" value="1"/>
</dbReference>
<feature type="active site" description="Proton donor/acceptor" evidence="9">
    <location>
        <position position="267"/>
    </location>
</feature>
<evidence type="ECO:0000256" key="7">
    <source>
        <dbReference type="ARBA" id="ARBA00023049"/>
    </source>
</evidence>
<name>A0A8C4R1J0_EPTBU</name>
<dbReference type="GO" id="GO:0004181">
    <property type="term" value="F:metallocarboxypeptidase activity"/>
    <property type="evidence" value="ECO:0007669"/>
    <property type="project" value="InterPro"/>
</dbReference>
<keyword evidence="5" id="KW-0378">Hydrolase</keyword>
<evidence type="ECO:0000256" key="8">
    <source>
        <dbReference type="ARBA" id="ARBA00023180"/>
    </source>
</evidence>
<dbReference type="Pfam" id="PF13620">
    <property type="entry name" value="CarboxypepD_reg"/>
    <property type="match status" value="1"/>
</dbReference>
<dbReference type="PANTHER" id="PTHR11532:SF63">
    <property type="entry name" value="CARBOXYPEPTIDASE Z"/>
    <property type="match status" value="1"/>
</dbReference>
<comment type="similarity">
    <text evidence="2 9">Belongs to the peptidase M14 family.</text>
</comment>
<feature type="domain" description="Peptidase M14" evidence="11">
    <location>
        <begin position="1"/>
        <end position="297"/>
    </location>
</feature>
<dbReference type="AlphaFoldDB" id="A0A8C4R1J0"/>
<dbReference type="GO" id="GO:0006518">
    <property type="term" value="P:peptide metabolic process"/>
    <property type="evidence" value="ECO:0007669"/>
    <property type="project" value="TreeGrafter"/>
</dbReference>
<evidence type="ECO:0000256" key="4">
    <source>
        <dbReference type="ARBA" id="ARBA00022723"/>
    </source>
</evidence>